<evidence type="ECO:0000256" key="4">
    <source>
        <dbReference type="ARBA" id="ARBA00030643"/>
    </source>
</evidence>
<dbReference type="Gene3D" id="3.30.1060.10">
    <property type="entry name" value="Peptide methionine sulphoxide reductase MsrA"/>
    <property type="match status" value="1"/>
</dbReference>
<dbReference type="InterPro" id="IPR036509">
    <property type="entry name" value="Met_Sox_Rdtase_MsrA_sf"/>
</dbReference>
<gene>
    <name evidence="6" type="ORF">CVIRNUC_010920</name>
</gene>
<evidence type="ECO:0000313" key="7">
    <source>
        <dbReference type="Proteomes" id="UP001314263"/>
    </source>
</evidence>
<keyword evidence="3" id="KW-0560">Oxidoreductase</keyword>
<evidence type="ECO:0000256" key="2">
    <source>
        <dbReference type="ARBA" id="ARBA00012502"/>
    </source>
</evidence>
<evidence type="ECO:0000259" key="5">
    <source>
        <dbReference type="Pfam" id="PF01625"/>
    </source>
</evidence>
<evidence type="ECO:0000256" key="1">
    <source>
        <dbReference type="ARBA" id="ARBA00005591"/>
    </source>
</evidence>
<dbReference type="Pfam" id="PF01625">
    <property type="entry name" value="PMSR"/>
    <property type="match status" value="1"/>
</dbReference>
<dbReference type="PANTHER" id="PTHR43774">
    <property type="entry name" value="PEPTIDE METHIONINE SULFOXIDE REDUCTASE"/>
    <property type="match status" value="1"/>
</dbReference>
<accession>A0AAV1IK52</accession>
<proteinExistence type="inferred from homology"/>
<dbReference type="EMBL" id="CAUYUE010000017">
    <property type="protein sequence ID" value="CAK0787698.1"/>
    <property type="molecule type" value="Genomic_DNA"/>
</dbReference>
<dbReference type="SUPFAM" id="SSF55068">
    <property type="entry name" value="Peptide methionine sulfoxide reductase"/>
    <property type="match status" value="1"/>
</dbReference>
<protein>
    <recommendedName>
        <fullName evidence="2">peptide-methionine (S)-S-oxide reductase</fullName>
        <ecNumber evidence="2">1.8.4.11</ecNumber>
    </recommendedName>
    <alternativeName>
        <fullName evidence="4">Peptide-methionine (S)-S-oxide reductase</fullName>
    </alternativeName>
</protein>
<reference evidence="6 7" key="1">
    <citation type="submission" date="2023-10" db="EMBL/GenBank/DDBJ databases">
        <authorList>
            <person name="Maclean D."/>
            <person name="Macfadyen A."/>
        </authorList>
    </citation>
    <scope>NUCLEOTIDE SEQUENCE [LARGE SCALE GENOMIC DNA]</scope>
</reference>
<feature type="domain" description="Peptide methionine sulphoxide reductase MsrA" evidence="5">
    <location>
        <begin position="85"/>
        <end position="238"/>
    </location>
</feature>
<organism evidence="6 7">
    <name type="scientific">Coccomyxa viridis</name>
    <dbReference type="NCBI Taxonomy" id="1274662"/>
    <lineage>
        <taxon>Eukaryota</taxon>
        <taxon>Viridiplantae</taxon>
        <taxon>Chlorophyta</taxon>
        <taxon>core chlorophytes</taxon>
        <taxon>Trebouxiophyceae</taxon>
        <taxon>Trebouxiophyceae incertae sedis</taxon>
        <taxon>Coccomyxaceae</taxon>
        <taxon>Coccomyxa</taxon>
    </lineage>
</organism>
<dbReference type="GO" id="GO:0008113">
    <property type="term" value="F:peptide-methionine (S)-S-oxide reductase activity"/>
    <property type="evidence" value="ECO:0007669"/>
    <property type="project" value="UniProtKB-EC"/>
</dbReference>
<dbReference type="AlphaFoldDB" id="A0AAV1IK52"/>
<dbReference type="InterPro" id="IPR002569">
    <property type="entry name" value="Met_Sox_Rdtase_MsrA_dom"/>
</dbReference>
<evidence type="ECO:0000313" key="6">
    <source>
        <dbReference type="EMBL" id="CAK0787698.1"/>
    </source>
</evidence>
<keyword evidence="7" id="KW-1185">Reference proteome</keyword>
<dbReference type="PANTHER" id="PTHR43774:SF1">
    <property type="entry name" value="PEPTIDE METHIONINE SULFOXIDE REDUCTASE MSRA 2"/>
    <property type="match status" value="1"/>
</dbReference>
<dbReference type="EC" id="1.8.4.11" evidence="2"/>
<dbReference type="Proteomes" id="UP001314263">
    <property type="component" value="Unassembled WGS sequence"/>
</dbReference>
<sequence>MCAARSISATSLLQTSAKSGASRAAPRAFDQQKLLCRSPAFRTRPFTSGAGHSRTRKSASILTLICAVGSAPGRAYASTMTQAKTATFAAGCFWGVENYFNKHFKQGLISSEVGYCGGEAADPNYRQVCTGTTGHAEACKFEYDPEKLDFGDMVEYFYRIHDPTTPNRQGNDRGTQYRSAIFYHDDDQKRIAEEKTAELQKTRFKSKIATEIVPEAQWFSAEEYHQKYLLKEPGGYCNHFERW</sequence>
<dbReference type="HAMAP" id="MF_01401">
    <property type="entry name" value="MsrA"/>
    <property type="match status" value="1"/>
</dbReference>
<comment type="caution">
    <text evidence="6">The sequence shown here is derived from an EMBL/GenBank/DDBJ whole genome shotgun (WGS) entry which is preliminary data.</text>
</comment>
<dbReference type="NCBIfam" id="TIGR00401">
    <property type="entry name" value="msrA"/>
    <property type="match status" value="1"/>
</dbReference>
<name>A0AAV1IK52_9CHLO</name>
<evidence type="ECO:0000256" key="3">
    <source>
        <dbReference type="ARBA" id="ARBA00023002"/>
    </source>
</evidence>
<comment type="similarity">
    <text evidence="1">Belongs to the MsrA Met sulfoxide reductase family.</text>
</comment>